<protein>
    <submittedName>
        <fullName evidence="2">DUF4357 domain-containing protein</fullName>
    </submittedName>
</protein>
<gene>
    <name evidence="2" type="ORF">GTZ99_06730</name>
</gene>
<dbReference type="Pfam" id="PF14267">
    <property type="entry name" value="DUF4357"/>
    <property type="match status" value="1"/>
</dbReference>
<feature type="domain" description="DUF4357" evidence="1">
    <location>
        <begin position="239"/>
        <end position="284"/>
    </location>
</feature>
<accession>A0ABW9XCK0</accession>
<dbReference type="InterPro" id="IPR025579">
    <property type="entry name" value="DUF4357"/>
</dbReference>
<dbReference type="EMBL" id="JAAAPO010000002">
    <property type="protein sequence ID" value="NBC36251.1"/>
    <property type="molecule type" value="Genomic_DNA"/>
</dbReference>
<sequence length="308" mass="33794">MTRATGRSLELYYIDGRPDGMLTAEMFNWTGHVLMTPRTQIAIALARPEASYAGIYLLLGEQEGEPLAYIGEGEDISARIRSHDVKKDWWTSAILITAAANKLNKAHVRYLEARLIAEAKSIGRMPLENSVAPSLPGLSEADQGKMEAFLENLLVVLPAVRVDMFIQRARSAPKAAVTAPVAAWSEQEARFVLENKKHNLTAYAVLDGGEFIVEAGSHARLNWESKAARVHGYGLLHAELKTSGVLQQDGERCIFAQSYAFQSPSAAAAVVDGRPANGTTEWLNVATRQTYKEWEASRIEATQVMEPA</sequence>
<dbReference type="CDD" id="cd10447">
    <property type="entry name" value="GIY-YIG_unchar_2"/>
    <property type="match status" value="1"/>
</dbReference>
<dbReference type="Proteomes" id="UP000753724">
    <property type="component" value="Unassembled WGS sequence"/>
</dbReference>
<name>A0ABW9XCK0_9SPHN</name>
<evidence type="ECO:0000259" key="1">
    <source>
        <dbReference type="Pfam" id="PF14267"/>
    </source>
</evidence>
<reference evidence="3" key="1">
    <citation type="submission" date="2020-01" db="EMBL/GenBank/DDBJ databases">
        <title>Sphingomonas sp. strain CSW-10.</title>
        <authorList>
            <person name="Chen W.-M."/>
        </authorList>
    </citation>
    <scope>NUCLEOTIDE SEQUENCE [LARGE SCALE GENOMIC DNA]</scope>
    <source>
        <strain evidence="3">FSY-8</strain>
    </source>
</reference>
<keyword evidence="3" id="KW-1185">Reference proteome</keyword>
<comment type="caution">
    <text evidence="2">The sequence shown here is derived from an EMBL/GenBank/DDBJ whole genome shotgun (WGS) entry which is preliminary data.</text>
</comment>
<evidence type="ECO:0000313" key="3">
    <source>
        <dbReference type="Proteomes" id="UP000753724"/>
    </source>
</evidence>
<evidence type="ECO:0000313" key="2">
    <source>
        <dbReference type="EMBL" id="NBC36251.1"/>
    </source>
</evidence>
<dbReference type="RefSeq" id="WP_161717478.1">
    <property type="nucleotide sequence ID" value="NZ_JAAAPO010000002.1"/>
</dbReference>
<proteinExistence type="predicted"/>
<organism evidence="2 3">
    <name type="scientific">Novosphingobium ovatum</name>
    <dbReference type="NCBI Taxonomy" id="1908523"/>
    <lineage>
        <taxon>Bacteria</taxon>
        <taxon>Pseudomonadati</taxon>
        <taxon>Pseudomonadota</taxon>
        <taxon>Alphaproteobacteria</taxon>
        <taxon>Sphingomonadales</taxon>
        <taxon>Sphingomonadaceae</taxon>
        <taxon>Novosphingobium</taxon>
    </lineage>
</organism>